<feature type="domain" description="Large ribosomal subunit protein eL14" evidence="7">
    <location>
        <begin position="51"/>
        <end position="125"/>
    </location>
</feature>
<comment type="similarity">
    <text evidence="3">Belongs to the eukaryotic ribosomal protein eL14 family.</text>
</comment>
<organism evidence="8 9">
    <name type="scientific">Tilletia horrida</name>
    <dbReference type="NCBI Taxonomy" id="155126"/>
    <lineage>
        <taxon>Eukaryota</taxon>
        <taxon>Fungi</taxon>
        <taxon>Dikarya</taxon>
        <taxon>Basidiomycota</taxon>
        <taxon>Ustilaginomycotina</taxon>
        <taxon>Exobasidiomycetes</taxon>
        <taxon>Tilletiales</taxon>
        <taxon>Tilletiaceae</taxon>
        <taxon>Tilletia</taxon>
    </lineage>
</organism>
<keyword evidence="4" id="KW-0963">Cytoplasm</keyword>
<dbReference type="AlphaFoldDB" id="A0AAN6GSQ8"/>
<dbReference type="Pfam" id="PF01929">
    <property type="entry name" value="Ribosomal_L14e"/>
    <property type="match status" value="1"/>
</dbReference>
<sequence>MVNTASFKRYVEVGRVGLLNKGESEGQLAVIVEIIDHNRAVIDNPSAGVARQVFQYRDLTLTPYLIKGLPRGAGSSAVKRAFDKAGVAEKWAASSWAKKRAALVARRGLSDFGRFELRQAKAERRRVVGAAAKSAKA</sequence>
<dbReference type="PANTHER" id="PTHR11127">
    <property type="entry name" value="60S RIBOSOMAL PROTEIN L14"/>
    <property type="match status" value="1"/>
</dbReference>
<protein>
    <recommendedName>
        <fullName evidence="7">Large ribosomal subunit protein eL14 domain-containing protein</fullName>
    </recommendedName>
</protein>
<dbReference type="CDD" id="cd23702">
    <property type="entry name" value="eL14"/>
    <property type="match status" value="1"/>
</dbReference>
<dbReference type="EMBL" id="JAPDMZ010000071">
    <property type="protein sequence ID" value="KAK0551848.1"/>
    <property type="molecule type" value="Genomic_DNA"/>
</dbReference>
<dbReference type="GO" id="GO:0006412">
    <property type="term" value="P:translation"/>
    <property type="evidence" value="ECO:0007669"/>
    <property type="project" value="InterPro"/>
</dbReference>
<evidence type="ECO:0000256" key="3">
    <source>
        <dbReference type="ARBA" id="ARBA00006592"/>
    </source>
</evidence>
<keyword evidence="9" id="KW-1185">Reference proteome</keyword>
<evidence type="ECO:0000256" key="5">
    <source>
        <dbReference type="ARBA" id="ARBA00022980"/>
    </source>
</evidence>
<dbReference type="InterPro" id="IPR014722">
    <property type="entry name" value="Rib_uL2_dom2"/>
</dbReference>
<dbReference type="PANTHER" id="PTHR11127:SF2">
    <property type="entry name" value="LARGE RIBOSOMAL SUBUNIT PROTEIN EL14"/>
    <property type="match status" value="1"/>
</dbReference>
<dbReference type="FunFam" id="2.30.30.30:FF:000030">
    <property type="entry name" value="60S ribosomal protein L14"/>
    <property type="match status" value="1"/>
</dbReference>
<dbReference type="Gene3D" id="6.10.250.2270">
    <property type="match status" value="1"/>
</dbReference>
<gene>
    <name evidence="8" type="ORF">OC846_003134</name>
</gene>
<dbReference type="InterPro" id="IPR039660">
    <property type="entry name" value="Ribosomal_eL14"/>
</dbReference>
<dbReference type="InterPro" id="IPR002784">
    <property type="entry name" value="Ribosomal_eL14_dom"/>
</dbReference>
<dbReference type="InterPro" id="IPR008991">
    <property type="entry name" value="Translation_prot_SH3-like_sf"/>
</dbReference>
<dbReference type="GO" id="GO:0042273">
    <property type="term" value="P:ribosomal large subunit biogenesis"/>
    <property type="evidence" value="ECO:0007669"/>
    <property type="project" value="TreeGrafter"/>
</dbReference>
<dbReference type="SUPFAM" id="SSF50104">
    <property type="entry name" value="Translation proteins SH3-like domain"/>
    <property type="match status" value="1"/>
</dbReference>
<comment type="function">
    <text evidence="1">Component of the ribosome, a large ribonucleoprotein complex responsible for the synthesis of proteins in the cell. The small ribosomal subunit (SSU) binds messenger RNAs (mRNAs) and translates the encoded message by selecting cognate aminoacyl-transfer RNA (tRNA) molecules. The large subunit (LSU) contains the ribosomal catalytic site termed the peptidyl transferase center (PTC), which catalyzes the formation of peptide bonds, thereby polymerizing the amino acids delivered by tRNAs into a polypeptide chain. The nascent polypeptides leave the ribosome through a tunnel in the LSU and interact with protein factors that function in enzymatic processing, targeting, and the membrane insertion of nascent chains at the exit of the ribosomal tunnel.</text>
</comment>
<comment type="caution">
    <text evidence="8">The sequence shown here is derived from an EMBL/GenBank/DDBJ whole genome shotgun (WGS) entry which is preliminary data.</text>
</comment>
<dbReference type="GO" id="GO:0022625">
    <property type="term" value="C:cytosolic large ribosomal subunit"/>
    <property type="evidence" value="ECO:0007669"/>
    <property type="project" value="TreeGrafter"/>
</dbReference>
<dbReference type="Gene3D" id="2.30.30.30">
    <property type="match status" value="1"/>
</dbReference>
<comment type="subcellular location">
    <subcellularLocation>
        <location evidence="2">Cytoplasm</location>
    </subcellularLocation>
</comment>
<evidence type="ECO:0000313" key="8">
    <source>
        <dbReference type="EMBL" id="KAK0551848.1"/>
    </source>
</evidence>
<evidence type="ECO:0000256" key="6">
    <source>
        <dbReference type="ARBA" id="ARBA00023274"/>
    </source>
</evidence>
<dbReference type="Proteomes" id="UP001176517">
    <property type="component" value="Unassembled WGS sequence"/>
</dbReference>
<evidence type="ECO:0000256" key="4">
    <source>
        <dbReference type="ARBA" id="ARBA00022490"/>
    </source>
</evidence>
<reference evidence="8" key="1">
    <citation type="journal article" date="2023" name="PhytoFront">
        <title>Draft Genome Resources of Seven Strains of Tilletia horrida, Causal Agent of Kernel Smut of Rice.</title>
        <authorList>
            <person name="Khanal S."/>
            <person name="Antony Babu S."/>
            <person name="Zhou X.G."/>
        </authorList>
    </citation>
    <scope>NUCLEOTIDE SEQUENCE</scope>
    <source>
        <strain evidence="8">TX6</strain>
    </source>
</reference>
<dbReference type="GO" id="GO:0003723">
    <property type="term" value="F:RNA binding"/>
    <property type="evidence" value="ECO:0007669"/>
    <property type="project" value="InterPro"/>
</dbReference>
<evidence type="ECO:0000259" key="7">
    <source>
        <dbReference type="Pfam" id="PF01929"/>
    </source>
</evidence>
<keyword evidence="6" id="KW-0687">Ribonucleoprotein</keyword>
<accession>A0AAN6GSQ8</accession>
<evidence type="ECO:0000256" key="2">
    <source>
        <dbReference type="ARBA" id="ARBA00004496"/>
    </source>
</evidence>
<keyword evidence="5" id="KW-0689">Ribosomal protein</keyword>
<proteinExistence type="inferred from homology"/>
<evidence type="ECO:0000256" key="1">
    <source>
        <dbReference type="ARBA" id="ARBA00004021"/>
    </source>
</evidence>
<dbReference type="GO" id="GO:0003735">
    <property type="term" value="F:structural constituent of ribosome"/>
    <property type="evidence" value="ECO:0007669"/>
    <property type="project" value="InterPro"/>
</dbReference>
<name>A0AAN6GSQ8_9BASI</name>
<evidence type="ECO:0000313" key="9">
    <source>
        <dbReference type="Proteomes" id="UP001176517"/>
    </source>
</evidence>